<protein>
    <submittedName>
        <fullName evidence="10">Lipoprotein-releasing system permease protein</fullName>
    </submittedName>
</protein>
<keyword evidence="5 7" id="KW-1133">Transmembrane helix</keyword>
<evidence type="ECO:0000256" key="2">
    <source>
        <dbReference type="ARBA" id="ARBA00005236"/>
    </source>
</evidence>
<dbReference type="Pfam" id="PF12704">
    <property type="entry name" value="MacB_PCD"/>
    <property type="match status" value="1"/>
</dbReference>
<evidence type="ECO:0000256" key="7">
    <source>
        <dbReference type="SAM" id="Phobius"/>
    </source>
</evidence>
<gene>
    <name evidence="10" type="ORF">SAMN05216474_2919</name>
</gene>
<evidence type="ECO:0000256" key="3">
    <source>
        <dbReference type="ARBA" id="ARBA00022475"/>
    </source>
</evidence>
<keyword evidence="10" id="KW-0449">Lipoprotein</keyword>
<dbReference type="GO" id="GO:0044874">
    <property type="term" value="P:lipoprotein localization to outer membrane"/>
    <property type="evidence" value="ECO:0007669"/>
    <property type="project" value="TreeGrafter"/>
</dbReference>
<accession>A0A1I7BMT9</accession>
<evidence type="ECO:0000259" key="9">
    <source>
        <dbReference type="Pfam" id="PF12704"/>
    </source>
</evidence>
<feature type="transmembrane region" description="Helical" evidence="7">
    <location>
        <begin position="535"/>
        <end position="561"/>
    </location>
</feature>
<dbReference type="STRING" id="477690.SAMN05216474_2919"/>
<feature type="domain" description="MacB-like periplasmic core" evidence="9">
    <location>
        <begin position="28"/>
        <end position="244"/>
    </location>
</feature>
<keyword evidence="11" id="KW-1185">Reference proteome</keyword>
<dbReference type="PANTHER" id="PTHR30489:SF0">
    <property type="entry name" value="LIPOPROTEIN-RELEASING SYSTEM TRANSMEMBRANE PROTEIN LOLE"/>
    <property type="match status" value="1"/>
</dbReference>
<organism evidence="10 11">
    <name type="scientific">Lishizhenia tianjinensis</name>
    <dbReference type="NCBI Taxonomy" id="477690"/>
    <lineage>
        <taxon>Bacteria</taxon>
        <taxon>Pseudomonadati</taxon>
        <taxon>Bacteroidota</taxon>
        <taxon>Flavobacteriia</taxon>
        <taxon>Flavobacteriales</taxon>
        <taxon>Crocinitomicaceae</taxon>
        <taxon>Lishizhenia</taxon>
    </lineage>
</organism>
<dbReference type="InterPro" id="IPR051447">
    <property type="entry name" value="Lipoprotein-release_system"/>
</dbReference>
<comment type="similarity">
    <text evidence="2">Belongs to the ABC-4 integral membrane protein family. LolC/E subfamily.</text>
</comment>
<dbReference type="Pfam" id="PF02687">
    <property type="entry name" value="FtsX"/>
    <property type="match status" value="1"/>
</dbReference>
<evidence type="ECO:0000256" key="4">
    <source>
        <dbReference type="ARBA" id="ARBA00022692"/>
    </source>
</evidence>
<dbReference type="GO" id="GO:0098797">
    <property type="term" value="C:plasma membrane protein complex"/>
    <property type="evidence" value="ECO:0007669"/>
    <property type="project" value="TreeGrafter"/>
</dbReference>
<evidence type="ECO:0000313" key="10">
    <source>
        <dbReference type="EMBL" id="SFT88489.1"/>
    </source>
</evidence>
<feature type="domain" description="ABC3 transporter permease C-terminal" evidence="8">
    <location>
        <begin position="441"/>
        <end position="566"/>
    </location>
</feature>
<dbReference type="EMBL" id="FPAS01000006">
    <property type="protein sequence ID" value="SFT88489.1"/>
    <property type="molecule type" value="Genomic_DNA"/>
</dbReference>
<feature type="transmembrane region" description="Helical" evidence="7">
    <location>
        <begin position="439"/>
        <end position="464"/>
    </location>
</feature>
<feature type="transmembrane region" description="Helical" evidence="7">
    <location>
        <begin position="25"/>
        <end position="47"/>
    </location>
</feature>
<evidence type="ECO:0000256" key="6">
    <source>
        <dbReference type="ARBA" id="ARBA00023136"/>
    </source>
</evidence>
<comment type="subcellular location">
    <subcellularLocation>
        <location evidence="1">Cell membrane</location>
        <topology evidence="1">Multi-pass membrane protein</topology>
    </subcellularLocation>
</comment>
<name>A0A1I7BMT9_9FLAO</name>
<evidence type="ECO:0000256" key="5">
    <source>
        <dbReference type="ARBA" id="ARBA00022989"/>
    </source>
</evidence>
<keyword evidence="4 7" id="KW-0812">Transmembrane</keyword>
<proteinExistence type="inferred from homology"/>
<keyword evidence="3" id="KW-1003">Cell membrane</keyword>
<dbReference type="InterPro" id="IPR003838">
    <property type="entry name" value="ABC3_permease_C"/>
</dbReference>
<dbReference type="Proteomes" id="UP000236454">
    <property type="component" value="Unassembled WGS sequence"/>
</dbReference>
<dbReference type="OrthoDB" id="1522670at2"/>
<evidence type="ECO:0000259" key="8">
    <source>
        <dbReference type="Pfam" id="PF02687"/>
    </source>
</evidence>
<dbReference type="InterPro" id="IPR025857">
    <property type="entry name" value="MacB_PCD"/>
</dbReference>
<dbReference type="PANTHER" id="PTHR30489">
    <property type="entry name" value="LIPOPROTEIN-RELEASING SYSTEM TRANSMEMBRANE PROTEIN LOLE"/>
    <property type="match status" value="1"/>
</dbReference>
<reference evidence="10 11" key="1">
    <citation type="submission" date="2016-10" db="EMBL/GenBank/DDBJ databases">
        <authorList>
            <person name="de Groot N.N."/>
        </authorList>
    </citation>
    <scope>NUCLEOTIDE SEQUENCE [LARGE SCALE GENOMIC DNA]</scope>
    <source>
        <strain evidence="10 11">CGMCC 1.7005</strain>
    </source>
</reference>
<keyword evidence="6 7" id="KW-0472">Membrane</keyword>
<feature type="transmembrane region" description="Helical" evidence="7">
    <location>
        <begin position="485"/>
        <end position="515"/>
    </location>
</feature>
<sequence>MNFAYYIAKRLQKGKDEGKKISRPIVRISVISIAISLAVNLITIAVVTGFQEEVRDKVAGFGSHAQILKAGEYSTFEGEPIVKDPEFEQLILNLPEVKSIQSFAYKPALLQSKLDTIWYNINGIDTFQLEQEIQGVVVKGAGAEFDWSFFKENLVEGKIPDFTAENKSNEILISDKIAQNLNLKVNEKTRAFFVENNAVKKLFTVAGIFNSGLEEFDKEIILADIRQVQDLNDWGVQAKIRVADTMMADQLLIYADVNGGNGNYKYDWGRGYEKNYGFTYCDVKDTVIRLIVSDYWMELSQREEDSSIPDTAYLKIQVKGNKNIPCEANVDMFGEIEKEYLNEDGTQFAIHFKHGKSMYFEYIDGKGSSENYIGGYEISVKEWDQLSTIVDNIKDMLITQETVDVNGQSQMLLNKYNIRSIKQDREEIFLWLDFLDLNVYIILILMLLIGIINMGSGLLVLIITKTNFIGLFKALGSSNWNIRKVFLYQVSFLIIRGLFFGNLVGIGFCVLQEYFTIIPLDANIYYLNAVPVNLSLWHILALNVGTLLVCVIALIIPSYVITKISPVKAMKLK</sequence>
<evidence type="ECO:0000313" key="11">
    <source>
        <dbReference type="Proteomes" id="UP000236454"/>
    </source>
</evidence>
<dbReference type="AlphaFoldDB" id="A0A1I7BMT9"/>
<evidence type="ECO:0000256" key="1">
    <source>
        <dbReference type="ARBA" id="ARBA00004651"/>
    </source>
</evidence>